<keyword evidence="10" id="KW-1185">Reference proteome</keyword>
<dbReference type="Pfam" id="PF00026">
    <property type="entry name" value="Asp"/>
    <property type="match status" value="1"/>
</dbReference>
<gene>
    <name evidence="9" type="ORF">PSON_ATCC_30995.1.T0540057</name>
</gene>
<keyword evidence="6" id="KW-0472">Membrane</keyword>
<keyword evidence="2" id="KW-0064">Aspartyl protease</keyword>
<keyword evidence="6" id="KW-1133">Transmembrane helix</keyword>
<evidence type="ECO:0000313" key="9">
    <source>
        <dbReference type="EMBL" id="CAD8089323.1"/>
    </source>
</evidence>
<dbReference type="CDD" id="cd05471">
    <property type="entry name" value="pepsin_like"/>
    <property type="match status" value="1"/>
</dbReference>
<dbReference type="InterPro" id="IPR033121">
    <property type="entry name" value="PEPTIDASE_A1"/>
</dbReference>
<evidence type="ECO:0000256" key="1">
    <source>
        <dbReference type="ARBA" id="ARBA00022670"/>
    </source>
</evidence>
<feature type="active site" evidence="4">
    <location>
        <position position="70"/>
    </location>
</feature>
<dbReference type="GO" id="GO:0006508">
    <property type="term" value="P:proteolysis"/>
    <property type="evidence" value="ECO:0007669"/>
    <property type="project" value="UniProtKB-KW"/>
</dbReference>
<dbReference type="InterPro" id="IPR001461">
    <property type="entry name" value="Aspartic_peptidase_A1"/>
</dbReference>
<dbReference type="InterPro" id="IPR034164">
    <property type="entry name" value="Pepsin-like_dom"/>
</dbReference>
<sequence length="383" mass="44696">MLWQYLIIVQFCYHSALTQIASHTFELTKVAQQNYITQNQSINLHYYYSDYYAMNLRIGTPNQVFQVLVDTGSSILWLANYTCDNCSIAHRFKPFMSQTYINFNQNYTQNYEQGQCSGQFGQDLISVADTPIYTNLSFLLADQVSNLYLQLLTSGIMGLSNWNKYQNIFESAYSNQLIQSPLFGFQFSNTTQPSQLLYGKFNESVLNQTIWIQTNMDRSWSTQILGVQINNKDYLYFKDHSSIFDSGTSCLLLEEQVYWKIYYDYINCGLNCDCNKTYPNLTFYFQGAKVTVPDTAYKRYLSNGSCSICIGQAKTTNILGDPFMRQFISIFNKEEQLIGLYQAQKVTEIKFWYFYTLLGIQILFICVIVYYQIKRKLFQLVKE</sequence>
<dbReference type="PANTHER" id="PTHR47966:SF51">
    <property type="entry name" value="BETA-SITE APP-CLEAVING ENZYME, ISOFORM A-RELATED"/>
    <property type="match status" value="1"/>
</dbReference>
<evidence type="ECO:0000256" key="2">
    <source>
        <dbReference type="ARBA" id="ARBA00022750"/>
    </source>
</evidence>
<evidence type="ECO:0000256" key="6">
    <source>
        <dbReference type="SAM" id="Phobius"/>
    </source>
</evidence>
<comment type="caution">
    <text evidence="9">The sequence shown here is derived from an EMBL/GenBank/DDBJ whole genome shotgun (WGS) entry which is preliminary data.</text>
</comment>
<evidence type="ECO:0000256" key="7">
    <source>
        <dbReference type="SAM" id="SignalP"/>
    </source>
</evidence>
<dbReference type="GO" id="GO:0004190">
    <property type="term" value="F:aspartic-type endopeptidase activity"/>
    <property type="evidence" value="ECO:0007669"/>
    <property type="project" value="UniProtKB-KW"/>
</dbReference>
<feature type="chain" id="PRO_5035859938" description="Peptidase A1 domain-containing protein" evidence="7">
    <location>
        <begin position="19"/>
        <end position="383"/>
    </location>
</feature>
<name>A0A8S1NIU0_9CILI</name>
<keyword evidence="3" id="KW-0378">Hydrolase</keyword>
<dbReference type="InterPro" id="IPR001969">
    <property type="entry name" value="Aspartic_peptidase_AS"/>
</dbReference>
<dbReference type="Proteomes" id="UP000692954">
    <property type="component" value="Unassembled WGS sequence"/>
</dbReference>
<accession>A0A8S1NIU0</accession>
<evidence type="ECO:0000313" key="10">
    <source>
        <dbReference type="Proteomes" id="UP000692954"/>
    </source>
</evidence>
<dbReference type="PROSITE" id="PS00141">
    <property type="entry name" value="ASP_PROTEASE"/>
    <property type="match status" value="1"/>
</dbReference>
<feature type="transmembrane region" description="Helical" evidence="6">
    <location>
        <begin position="352"/>
        <end position="373"/>
    </location>
</feature>
<dbReference type="OrthoDB" id="422879at2759"/>
<dbReference type="AlphaFoldDB" id="A0A8S1NIU0"/>
<feature type="signal peptide" evidence="7">
    <location>
        <begin position="1"/>
        <end position="18"/>
    </location>
</feature>
<reference evidence="9" key="1">
    <citation type="submission" date="2021-01" db="EMBL/GenBank/DDBJ databases">
        <authorList>
            <consortium name="Genoscope - CEA"/>
            <person name="William W."/>
        </authorList>
    </citation>
    <scope>NUCLEOTIDE SEQUENCE</scope>
</reference>
<feature type="domain" description="Peptidase A1" evidence="8">
    <location>
        <begin position="52"/>
        <end position="341"/>
    </location>
</feature>
<feature type="active site" evidence="4">
    <location>
        <position position="245"/>
    </location>
</feature>
<keyword evidence="6" id="KW-0812">Transmembrane</keyword>
<evidence type="ECO:0000256" key="4">
    <source>
        <dbReference type="PIRSR" id="PIRSR601461-1"/>
    </source>
</evidence>
<evidence type="ECO:0000256" key="5">
    <source>
        <dbReference type="PIRSR" id="PIRSR601461-2"/>
    </source>
</evidence>
<keyword evidence="7" id="KW-0732">Signal</keyword>
<feature type="disulfide bond" evidence="5">
    <location>
        <begin position="272"/>
        <end position="306"/>
    </location>
</feature>
<dbReference type="PANTHER" id="PTHR47966">
    <property type="entry name" value="BETA-SITE APP-CLEAVING ENZYME, ISOFORM A-RELATED"/>
    <property type="match status" value="1"/>
</dbReference>
<dbReference type="PROSITE" id="PS51767">
    <property type="entry name" value="PEPTIDASE_A1"/>
    <property type="match status" value="1"/>
</dbReference>
<keyword evidence="5" id="KW-1015">Disulfide bond</keyword>
<organism evidence="9 10">
    <name type="scientific">Paramecium sonneborni</name>
    <dbReference type="NCBI Taxonomy" id="65129"/>
    <lineage>
        <taxon>Eukaryota</taxon>
        <taxon>Sar</taxon>
        <taxon>Alveolata</taxon>
        <taxon>Ciliophora</taxon>
        <taxon>Intramacronucleata</taxon>
        <taxon>Oligohymenophorea</taxon>
        <taxon>Peniculida</taxon>
        <taxon>Parameciidae</taxon>
        <taxon>Paramecium</taxon>
    </lineage>
</organism>
<evidence type="ECO:0000256" key="3">
    <source>
        <dbReference type="ARBA" id="ARBA00022801"/>
    </source>
</evidence>
<evidence type="ECO:0000259" key="8">
    <source>
        <dbReference type="PROSITE" id="PS51767"/>
    </source>
</evidence>
<proteinExistence type="predicted"/>
<protein>
    <recommendedName>
        <fullName evidence="8">Peptidase A1 domain-containing protein</fullName>
    </recommendedName>
</protein>
<keyword evidence="1" id="KW-0645">Protease</keyword>
<dbReference type="EMBL" id="CAJJDN010000054">
    <property type="protein sequence ID" value="CAD8089323.1"/>
    <property type="molecule type" value="Genomic_DNA"/>
</dbReference>